<dbReference type="Gene3D" id="3.30.460.10">
    <property type="entry name" value="Beta Polymerase, domain 2"/>
    <property type="match status" value="1"/>
</dbReference>
<dbReference type="SUPFAM" id="SSF81301">
    <property type="entry name" value="Nucleotidyltransferase"/>
    <property type="match status" value="1"/>
</dbReference>
<dbReference type="EMBL" id="CP040916">
    <property type="protein sequence ID" value="QDQ15759.1"/>
    <property type="molecule type" value="Genomic_DNA"/>
</dbReference>
<proteinExistence type="predicted"/>
<dbReference type="RefSeq" id="WP_144322961.1">
    <property type="nucleotide sequence ID" value="NZ_CP040916.1"/>
</dbReference>
<evidence type="ECO:0000313" key="2">
    <source>
        <dbReference type="Proteomes" id="UP000316806"/>
    </source>
</evidence>
<dbReference type="AlphaFoldDB" id="A0A516RJD1"/>
<dbReference type="InterPro" id="IPR007344">
    <property type="entry name" value="GrpB/CoaE"/>
</dbReference>
<accession>A0A516RJD1</accession>
<dbReference type="Pfam" id="PF04229">
    <property type="entry name" value="GrpB"/>
    <property type="match status" value="1"/>
</dbReference>
<dbReference type="Proteomes" id="UP000316806">
    <property type="component" value="Chromosome"/>
</dbReference>
<name>A0A516RJD1_STRST</name>
<protein>
    <submittedName>
        <fullName evidence="1">GrpB family protein</fullName>
    </submittedName>
</protein>
<organism evidence="1 2">
    <name type="scientific">Streptomyces spectabilis</name>
    <dbReference type="NCBI Taxonomy" id="68270"/>
    <lineage>
        <taxon>Bacteria</taxon>
        <taxon>Bacillati</taxon>
        <taxon>Actinomycetota</taxon>
        <taxon>Actinomycetes</taxon>
        <taxon>Kitasatosporales</taxon>
        <taxon>Streptomycetaceae</taxon>
        <taxon>Streptomyces</taxon>
    </lineage>
</organism>
<evidence type="ECO:0000313" key="1">
    <source>
        <dbReference type="EMBL" id="QDQ15759.1"/>
    </source>
</evidence>
<dbReference type="PANTHER" id="PTHR34822:SF1">
    <property type="entry name" value="GRPB FAMILY PROTEIN"/>
    <property type="match status" value="1"/>
</dbReference>
<gene>
    <name evidence="1" type="ORF">FH965_38710</name>
</gene>
<reference evidence="1 2" key="1">
    <citation type="journal article" date="2019" name="J. Ind. Microbiol. Biotechnol.">
        <title>The complete genomic sequence of Streptomyces spectabilis NRRL-2792 and identification of secondary metabolite biosynthetic gene clusters.</title>
        <authorList>
            <person name="Sinha A."/>
            <person name="Phillips-Salemka S."/>
            <person name="Niraula T.A."/>
            <person name="Short K.A."/>
            <person name="Niraula N.P."/>
        </authorList>
    </citation>
    <scope>NUCLEOTIDE SEQUENCE [LARGE SCALE GENOMIC DNA]</scope>
    <source>
        <strain evidence="1 2">NRRL 2792</strain>
    </source>
</reference>
<dbReference type="PANTHER" id="PTHR34822">
    <property type="entry name" value="GRPB DOMAIN PROTEIN (AFU_ORTHOLOGUE AFUA_1G01530)"/>
    <property type="match status" value="1"/>
</dbReference>
<dbReference type="InterPro" id="IPR043519">
    <property type="entry name" value="NT_sf"/>
</dbReference>
<sequence length="204" mass="22541">MPAQESQGEEQARVPMSAEEIEAATVGAVPRLDGQVTLRAYDPRWAEAFAREAAAIREALGGVRHEIEHAGSTSVPGLVAKPIVDMVLTLPDPADETAYVPALERAGFRLAIREPEWFEHRVLRKQDLGPGTDSANLHVFPSGCPEVTRMLSFRDWLRAHPDDRDLYARTKQQLAARTWAFTQNYADAKSDVVAEILERAARGS</sequence>